<evidence type="ECO:0008006" key="5">
    <source>
        <dbReference type="Google" id="ProtNLM"/>
    </source>
</evidence>
<feature type="compositionally biased region" description="Polar residues" evidence="1">
    <location>
        <begin position="139"/>
        <end position="152"/>
    </location>
</feature>
<keyword evidence="4" id="KW-1185">Reference proteome</keyword>
<dbReference type="EMBL" id="CP051139">
    <property type="protein sequence ID" value="QIW95620.1"/>
    <property type="molecule type" value="Genomic_DNA"/>
</dbReference>
<organism evidence="3 4">
    <name type="scientific">Peltaster fructicola</name>
    <dbReference type="NCBI Taxonomy" id="286661"/>
    <lineage>
        <taxon>Eukaryota</taxon>
        <taxon>Fungi</taxon>
        <taxon>Dikarya</taxon>
        <taxon>Ascomycota</taxon>
        <taxon>Pezizomycotina</taxon>
        <taxon>Dothideomycetes</taxon>
        <taxon>Dothideomycetes incertae sedis</taxon>
        <taxon>Peltaster</taxon>
    </lineage>
</organism>
<feature type="chain" id="PRO_5026058301" description="SCP domain-containing protein" evidence="2">
    <location>
        <begin position="19"/>
        <end position="380"/>
    </location>
</feature>
<gene>
    <name evidence="3" type="ORF">AMS68_001138</name>
</gene>
<evidence type="ECO:0000313" key="3">
    <source>
        <dbReference type="EMBL" id="QIW95620.1"/>
    </source>
</evidence>
<evidence type="ECO:0000313" key="4">
    <source>
        <dbReference type="Proteomes" id="UP000503462"/>
    </source>
</evidence>
<protein>
    <recommendedName>
        <fullName evidence="5">SCP domain-containing protein</fullName>
    </recommendedName>
</protein>
<evidence type="ECO:0000256" key="1">
    <source>
        <dbReference type="SAM" id="MobiDB-lite"/>
    </source>
</evidence>
<reference evidence="3 4" key="1">
    <citation type="journal article" date="2016" name="Sci. Rep.">
        <title>Peltaster fructicola genome reveals evolution from an invasive phytopathogen to an ectophytic parasite.</title>
        <authorList>
            <person name="Xu C."/>
            <person name="Chen H."/>
            <person name="Gleason M.L."/>
            <person name="Xu J.R."/>
            <person name="Liu H."/>
            <person name="Zhang R."/>
            <person name="Sun G."/>
        </authorList>
    </citation>
    <scope>NUCLEOTIDE SEQUENCE [LARGE SCALE GENOMIC DNA]</scope>
    <source>
        <strain evidence="3 4">LNHT1506</strain>
    </source>
</reference>
<keyword evidence="2" id="KW-0732">Signal</keyword>
<accession>A0A6H0XLV4</accession>
<dbReference type="Proteomes" id="UP000503462">
    <property type="component" value="Chromosome 1"/>
</dbReference>
<sequence>MFFSALTILSTLALSANAAAVSLPGSTQCRTLYGLTKTSSFSTTWSIGSTPCVTVSSITVTTTKTPSASTSTVTTTQTSSSTAPVSTLTATSTAFSTQTTTVTTTTTATSVTAVDSTYTPTYTSSTTSGFIPIRSSIPGANSYSGSGGQSPVQKRETSEEQEVAAPLERRATSSYHANKVECIVYTASSTCSTQRVTSTSTVMAPVPTTTTTTTTTITSVAYPSATTTVTTTNIVTTTTTATSTTTTVSTTTNLVAAPTQTFYQICAELNFADTYQGQWINSVYNNGQPYSDYYGSTTSSAYDCCVNAYIHSRDSEPVGIWNYNPPSNFRVIQSENCNAYVQRAAGSQANGKGGAIYSQQTSQGVIGNGPYGEVTVMYTS</sequence>
<dbReference type="AlphaFoldDB" id="A0A6H0XLV4"/>
<evidence type="ECO:0000256" key="2">
    <source>
        <dbReference type="SAM" id="SignalP"/>
    </source>
</evidence>
<proteinExistence type="predicted"/>
<feature type="region of interest" description="Disordered" evidence="1">
    <location>
        <begin position="139"/>
        <end position="168"/>
    </location>
</feature>
<feature type="signal peptide" evidence="2">
    <location>
        <begin position="1"/>
        <end position="18"/>
    </location>
</feature>
<name>A0A6H0XLV4_9PEZI</name>